<evidence type="ECO:0000313" key="1">
    <source>
        <dbReference type="EMBL" id="KAI3747235.1"/>
    </source>
</evidence>
<name>A0ACB9DLD6_ARCLA</name>
<proteinExistence type="predicted"/>
<keyword evidence="2" id="KW-1185">Reference proteome</keyword>
<dbReference type="EMBL" id="CM042049">
    <property type="protein sequence ID" value="KAI3747235.1"/>
    <property type="molecule type" value="Genomic_DNA"/>
</dbReference>
<organism evidence="1 2">
    <name type="scientific">Arctium lappa</name>
    <name type="common">Greater burdock</name>
    <name type="synonym">Lappa major</name>
    <dbReference type="NCBI Taxonomy" id="4217"/>
    <lineage>
        <taxon>Eukaryota</taxon>
        <taxon>Viridiplantae</taxon>
        <taxon>Streptophyta</taxon>
        <taxon>Embryophyta</taxon>
        <taxon>Tracheophyta</taxon>
        <taxon>Spermatophyta</taxon>
        <taxon>Magnoliopsida</taxon>
        <taxon>eudicotyledons</taxon>
        <taxon>Gunneridae</taxon>
        <taxon>Pentapetalae</taxon>
        <taxon>asterids</taxon>
        <taxon>campanulids</taxon>
        <taxon>Asterales</taxon>
        <taxon>Asteraceae</taxon>
        <taxon>Carduoideae</taxon>
        <taxon>Cardueae</taxon>
        <taxon>Arctiinae</taxon>
        <taxon>Arctium</taxon>
    </lineage>
</organism>
<gene>
    <name evidence="1" type="ORF">L6452_09687</name>
</gene>
<accession>A0ACB9DLD6</accession>
<reference evidence="2" key="1">
    <citation type="journal article" date="2022" name="Mol. Ecol. Resour.">
        <title>The genomes of chicory, endive, great burdock and yacon provide insights into Asteraceae palaeo-polyploidization history and plant inulin production.</title>
        <authorList>
            <person name="Fan W."/>
            <person name="Wang S."/>
            <person name="Wang H."/>
            <person name="Wang A."/>
            <person name="Jiang F."/>
            <person name="Liu H."/>
            <person name="Zhao H."/>
            <person name="Xu D."/>
            <person name="Zhang Y."/>
        </authorList>
    </citation>
    <scope>NUCLEOTIDE SEQUENCE [LARGE SCALE GENOMIC DNA]</scope>
    <source>
        <strain evidence="2">cv. Niubang</strain>
    </source>
</reference>
<reference evidence="1 2" key="2">
    <citation type="journal article" date="2022" name="Mol. Ecol. Resour.">
        <title>The genomes of chicory, endive, great burdock and yacon provide insights into Asteraceae paleo-polyploidization history and plant inulin production.</title>
        <authorList>
            <person name="Fan W."/>
            <person name="Wang S."/>
            <person name="Wang H."/>
            <person name="Wang A."/>
            <person name="Jiang F."/>
            <person name="Liu H."/>
            <person name="Zhao H."/>
            <person name="Xu D."/>
            <person name="Zhang Y."/>
        </authorList>
    </citation>
    <scope>NUCLEOTIDE SEQUENCE [LARGE SCALE GENOMIC DNA]</scope>
    <source>
        <strain evidence="2">cv. Niubang</strain>
    </source>
</reference>
<dbReference type="Proteomes" id="UP001055879">
    <property type="component" value="Linkage Group LG03"/>
</dbReference>
<sequence>MKLDTHKSISQHWEKEGEGLQWQREIAGGHRSSITDVDIVEGKEAARRSSIPAMAGWSVSIAGRRRTDSDG</sequence>
<comment type="caution">
    <text evidence="1">The sequence shown here is derived from an EMBL/GenBank/DDBJ whole genome shotgun (WGS) entry which is preliminary data.</text>
</comment>
<evidence type="ECO:0000313" key="2">
    <source>
        <dbReference type="Proteomes" id="UP001055879"/>
    </source>
</evidence>
<protein>
    <submittedName>
        <fullName evidence="1">Uncharacterized protein</fullName>
    </submittedName>
</protein>